<evidence type="ECO:0000256" key="1">
    <source>
        <dbReference type="ARBA" id="ARBA00022679"/>
    </source>
</evidence>
<evidence type="ECO:0000259" key="3">
    <source>
        <dbReference type="PROSITE" id="PS51186"/>
    </source>
</evidence>
<dbReference type="SUPFAM" id="SSF55729">
    <property type="entry name" value="Acyl-CoA N-acyltransferases (Nat)"/>
    <property type="match status" value="1"/>
</dbReference>
<reference evidence="5" key="1">
    <citation type="journal article" date="2017" name="BMC Genomics">
        <title>Gapless genome assembly of Colletotrichum higginsianum reveals chromosome structure and association of transposable elements with secondary metabolite gene clusters.</title>
        <authorList>
            <person name="Dallery J.-F."/>
            <person name="Lapalu N."/>
            <person name="Zampounis A."/>
            <person name="Pigne S."/>
            <person name="Luyten I."/>
            <person name="Amselem J."/>
            <person name="Wittenberg A.H.J."/>
            <person name="Zhou S."/>
            <person name="de Queiroz M.V."/>
            <person name="Robin G.P."/>
            <person name="Auger A."/>
            <person name="Hainaut M."/>
            <person name="Henrissat B."/>
            <person name="Kim K.-T."/>
            <person name="Lee Y.-H."/>
            <person name="Lespinet O."/>
            <person name="Schwartz D.C."/>
            <person name="Thon M.R."/>
            <person name="O'Connell R.J."/>
        </authorList>
    </citation>
    <scope>NUCLEOTIDE SEQUENCE [LARGE SCALE GENOMIC DNA]</scope>
    <source>
        <strain evidence="5">IMI 349063</strain>
    </source>
</reference>
<protein>
    <submittedName>
        <fullName evidence="4">Six-hairpin glycosidase</fullName>
    </submittedName>
</protein>
<dbReference type="GO" id="GO:0004059">
    <property type="term" value="F:aralkylamine N-acetyltransferase activity"/>
    <property type="evidence" value="ECO:0007669"/>
    <property type="project" value="TreeGrafter"/>
</dbReference>
<keyword evidence="1" id="KW-0808">Transferase</keyword>
<dbReference type="AlphaFoldDB" id="A0A1B7YC15"/>
<evidence type="ECO:0000313" key="5">
    <source>
        <dbReference type="Proteomes" id="UP000092177"/>
    </source>
</evidence>
<accession>A0A1B7YC15</accession>
<dbReference type="InterPro" id="IPR016181">
    <property type="entry name" value="Acyl_CoA_acyltransferase"/>
</dbReference>
<dbReference type="PANTHER" id="PTHR10908">
    <property type="entry name" value="SEROTONIN N-ACETYLTRANSFERASE"/>
    <property type="match status" value="1"/>
</dbReference>
<feature type="domain" description="N-acetyltransferase" evidence="3">
    <location>
        <begin position="147"/>
        <end position="233"/>
    </location>
</feature>
<dbReference type="PROSITE" id="PS51186">
    <property type="entry name" value="GNAT"/>
    <property type="match status" value="1"/>
</dbReference>
<dbReference type="GeneID" id="28864435"/>
<proteinExistence type="predicted"/>
<dbReference type="RefSeq" id="XP_018158178.1">
    <property type="nucleotide sequence ID" value="XM_018300328.1"/>
</dbReference>
<keyword evidence="4" id="KW-0378">Hydrolase</keyword>
<dbReference type="GO" id="GO:0005737">
    <property type="term" value="C:cytoplasm"/>
    <property type="evidence" value="ECO:0007669"/>
    <property type="project" value="TreeGrafter"/>
</dbReference>
<dbReference type="GO" id="GO:0016798">
    <property type="term" value="F:hydrolase activity, acting on glycosyl bonds"/>
    <property type="evidence" value="ECO:0007669"/>
    <property type="project" value="UniProtKB-KW"/>
</dbReference>
<dbReference type="EMBL" id="LTAN01000004">
    <property type="protein sequence ID" value="OBR09661.1"/>
    <property type="molecule type" value="Genomic_DNA"/>
</dbReference>
<dbReference type="InterPro" id="IPR000182">
    <property type="entry name" value="GNAT_dom"/>
</dbReference>
<keyword evidence="4" id="KW-0326">Glycosidase</keyword>
<name>A0A1B7YC15_COLHI</name>
<dbReference type="VEuPathDB" id="FungiDB:CH63R_05353"/>
<gene>
    <name evidence="4" type="ORF">CH63R_05353</name>
</gene>
<dbReference type="Gene3D" id="3.40.630.30">
    <property type="match status" value="1"/>
</dbReference>
<dbReference type="Pfam" id="PF00583">
    <property type="entry name" value="Acetyltransf_1"/>
    <property type="match status" value="1"/>
</dbReference>
<dbReference type="OrthoDB" id="30840at2759"/>
<dbReference type="KEGG" id="chig:CH63R_05353"/>
<comment type="caution">
    <text evidence="4">The sequence shown here is derived from an EMBL/GenBank/DDBJ whole genome shotgun (WGS) entry which is preliminary data.</text>
</comment>
<keyword evidence="5" id="KW-1185">Reference proteome</keyword>
<sequence length="252" mass="27952">MTLYIRPLSVSDLDQCVTVESAAFPPAEAATREKVNTVIQLVTVVLHRHLNFAHPVACNVVFFQIEYRLTVCPSICLGLFLRGATGYLEGTRQQGSIPVLADVSEGSKDDRLIAHTISTQSASRVVKDEDMAVPVTWKTIPSATYQVGHNPDGRTIALHSLAVSPPFQRLGYGKKLMAVYIEEMRRTVQADRISILTYDRLVSYYQALGFTHLGKSQSEYAGVAWHDLSKYVERSLAAADTVAKDRVLLKVW</sequence>
<organism evidence="4 5">
    <name type="scientific">Colletotrichum higginsianum (strain IMI 349063)</name>
    <name type="common">Crucifer anthracnose fungus</name>
    <dbReference type="NCBI Taxonomy" id="759273"/>
    <lineage>
        <taxon>Eukaryota</taxon>
        <taxon>Fungi</taxon>
        <taxon>Dikarya</taxon>
        <taxon>Ascomycota</taxon>
        <taxon>Pezizomycotina</taxon>
        <taxon>Sordariomycetes</taxon>
        <taxon>Hypocreomycetidae</taxon>
        <taxon>Glomerellales</taxon>
        <taxon>Glomerellaceae</taxon>
        <taxon>Colletotrichum</taxon>
        <taxon>Colletotrichum destructivum species complex</taxon>
    </lineage>
</organism>
<evidence type="ECO:0000256" key="2">
    <source>
        <dbReference type="ARBA" id="ARBA00023315"/>
    </source>
</evidence>
<dbReference type="Proteomes" id="UP000092177">
    <property type="component" value="Chromosome 4"/>
</dbReference>
<dbReference type="PANTHER" id="PTHR10908:SF0">
    <property type="entry name" value="SEROTONIN N-ACETYLTRANSFERASE"/>
    <property type="match status" value="1"/>
</dbReference>
<dbReference type="CDD" id="cd04301">
    <property type="entry name" value="NAT_SF"/>
    <property type="match status" value="1"/>
</dbReference>
<keyword evidence="2" id="KW-0012">Acyltransferase</keyword>
<dbReference type="InterPro" id="IPR051635">
    <property type="entry name" value="SNAT-like"/>
</dbReference>
<evidence type="ECO:0000313" key="4">
    <source>
        <dbReference type="EMBL" id="OBR09661.1"/>
    </source>
</evidence>